<protein>
    <submittedName>
        <fullName evidence="1">Uncharacterized protein</fullName>
    </submittedName>
</protein>
<dbReference type="RefSeq" id="XP_018289860.1">
    <property type="nucleotide sequence ID" value="XM_018439410.1"/>
</dbReference>
<dbReference type="AlphaFoldDB" id="A0A163DK21"/>
<dbReference type="GeneID" id="29000316"/>
<keyword evidence="2" id="KW-1185">Reference proteome</keyword>
<organism evidence="1 2">
    <name type="scientific">Phycomyces blakesleeanus (strain ATCC 8743b / DSM 1359 / FGSC 10004 / NBRC 33097 / NRRL 1555)</name>
    <dbReference type="NCBI Taxonomy" id="763407"/>
    <lineage>
        <taxon>Eukaryota</taxon>
        <taxon>Fungi</taxon>
        <taxon>Fungi incertae sedis</taxon>
        <taxon>Mucoromycota</taxon>
        <taxon>Mucoromycotina</taxon>
        <taxon>Mucoromycetes</taxon>
        <taxon>Mucorales</taxon>
        <taxon>Phycomycetaceae</taxon>
        <taxon>Phycomyces</taxon>
    </lineage>
</organism>
<dbReference type="EMBL" id="KV440985">
    <property type="protein sequence ID" value="OAD71820.1"/>
    <property type="molecule type" value="Genomic_DNA"/>
</dbReference>
<gene>
    <name evidence="1" type="ORF">PHYBLDRAFT_187664</name>
</gene>
<evidence type="ECO:0000313" key="1">
    <source>
        <dbReference type="EMBL" id="OAD71820.1"/>
    </source>
</evidence>
<reference evidence="2" key="1">
    <citation type="submission" date="2015-06" db="EMBL/GenBank/DDBJ databases">
        <title>Expansion of signal transduction pathways in fungi by whole-genome duplication.</title>
        <authorList>
            <consortium name="DOE Joint Genome Institute"/>
            <person name="Corrochano L.M."/>
            <person name="Kuo A."/>
            <person name="Marcet-Houben M."/>
            <person name="Polaino S."/>
            <person name="Salamov A."/>
            <person name="Villalobos J.M."/>
            <person name="Alvarez M.I."/>
            <person name="Avalos J."/>
            <person name="Benito E.P."/>
            <person name="Benoit I."/>
            <person name="Burger G."/>
            <person name="Camino L.P."/>
            <person name="Canovas D."/>
            <person name="Cerda-Olmedo E."/>
            <person name="Cheng J.-F."/>
            <person name="Dominguez A."/>
            <person name="Elias M."/>
            <person name="Eslava A.P."/>
            <person name="Glaser F."/>
            <person name="Grimwood J."/>
            <person name="Gutierrez G."/>
            <person name="Heitman J."/>
            <person name="Henrissat B."/>
            <person name="Iturriaga E.A."/>
            <person name="Lang B.F."/>
            <person name="Lavin J.L."/>
            <person name="Lee S."/>
            <person name="Li W."/>
            <person name="Lindquist E."/>
            <person name="Lopez-Garcia S."/>
            <person name="Luque E.M."/>
            <person name="Marcos A.T."/>
            <person name="Martin J."/>
            <person name="McCluskey K."/>
            <person name="Medina H.R."/>
            <person name="Miralles-Duran A."/>
            <person name="Miyazaki A."/>
            <person name="Munoz-Torres E."/>
            <person name="Oguiza J.A."/>
            <person name="Ohm R."/>
            <person name="Olmedo M."/>
            <person name="Orejas M."/>
            <person name="Ortiz-Castellanos L."/>
            <person name="Pisabarro A.G."/>
            <person name="Rodriguez-Romero J."/>
            <person name="Ruiz-Herrera J."/>
            <person name="Ruiz-Vazquez R."/>
            <person name="Sanz C."/>
            <person name="Schackwitz W."/>
            <person name="Schmutz J."/>
            <person name="Shahriari M."/>
            <person name="Shelest E."/>
            <person name="Silva-Franco F."/>
            <person name="Soanes D."/>
            <person name="Syed K."/>
            <person name="Tagua V.G."/>
            <person name="Talbot N.J."/>
            <person name="Thon M."/>
            <person name="De vries R.P."/>
            <person name="Wiebenga A."/>
            <person name="Yadav J.S."/>
            <person name="Braun E.L."/>
            <person name="Baker S."/>
            <person name="Garre V."/>
            <person name="Horwitz B."/>
            <person name="Torres-Martinez S."/>
            <person name="Idnurm A."/>
            <person name="Herrera-Estrella A."/>
            <person name="Gabaldon T."/>
            <person name="Grigoriev I.V."/>
        </authorList>
    </citation>
    <scope>NUCLEOTIDE SEQUENCE [LARGE SCALE GENOMIC DNA]</scope>
    <source>
        <strain evidence="2">NRRL 1555(-)</strain>
    </source>
</reference>
<sequence length="125" mass="14491">MFSALIPIAKLLLISHKYSPIALTSDPALYAPKKPYSQSSIYIKINSELDITPTGFFKDQLPFFEIKLVALNFLIRNKETQNLFKKRFIKSRKYGGPNEVLTSKVNVFMSYNYAYNNPLMYPILW</sequence>
<name>A0A163DK21_PHYB8</name>
<dbReference type="Proteomes" id="UP000077315">
    <property type="component" value="Unassembled WGS sequence"/>
</dbReference>
<dbReference type="VEuPathDB" id="FungiDB:PHYBLDRAFT_187664"/>
<accession>A0A163DK21</accession>
<dbReference type="InParanoid" id="A0A163DK21"/>
<evidence type="ECO:0000313" key="2">
    <source>
        <dbReference type="Proteomes" id="UP000077315"/>
    </source>
</evidence>
<proteinExistence type="predicted"/>